<evidence type="ECO:0000256" key="2">
    <source>
        <dbReference type="ARBA" id="ARBA00022448"/>
    </source>
</evidence>
<evidence type="ECO:0000259" key="7">
    <source>
        <dbReference type="Pfam" id="PF04118"/>
    </source>
</evidence>
<dbReference type="GO" id="GO:0006895">
    <property type="term" value="P:Golgi to endosome transport"/>
    <property type="evidence" value="ECO:0007669"/>
    <property type="project" value="InterPro"/>
</dbReference>
<evidence type="ECO:0000259" key="8">
    <source>
        <dbReference type="Pfam" id="PF24597"/>
    </source>
</evidence>
<protein>
    <submittedName>
        <fullName evidence="10">ARAD1C06006p</fullName>
    </submittedName>
</protein>
<dbReference type="Pfam" id="PF24598">
    <property type="entry name" value="DOP1_C"/>
    <property type="match status" value="1"/>
</dbReference>
<reference evidence="10" key="2">
    <citation type="submission" date="2014-06" db="EMBL/GenBank/DDBJ databases">
        <title>The complete genome of Blastobotrys (Arxula) adeninivorans LS3 - a yeast of biotechnological interest.</title>
        <authorList>
            <person name="Kunze G."/>
            <person name="Gaillardin C."/>
            <person name="Czernicka M."/>
            <person name="Durrens P."/>
            <person name="Martin T."/>
            <person name="Boer E."/>
            <person name="Gabaldon T."/>
            <person name="Cruz J."/>
            <person name="Talla E."/>
            <person name="Marck C."/>
            <person name="Goffeau A."/>
            <person name="Barbe V."/>
            <person name="Baret P."/>
            <person name="Baronian K."/>
            <person name="Beier S."/>
            <person name="Bleykasten C."/>
            <person name="Bode R."/>
            <person name="Casaregola S."/>
            <person name="Despons L."/>
            <person name="Fairhead C."/>
            <person name="Giersberg M."/>
            <person name="Gierski P."/>
            <person name="Hahnel U."/>
            <person name="Hartmann A."/>
            <person name="Jankowska D."/>
            <person name="Jubin C."/>
            <person name="Jung P."/>
            <person name="Lafontaine I."/>
            <person name="Leh-Louis V."/>
            <person name="Lemaire M."/>
            <person name="Marcet-Houben M."/>
            <person name="Mascher M."/>
            <person name="Morel G."/>
            <person name="Richard G.-F."/>
            <person name="Riechen J."/>
            <person name="Sacerdot C."/>
            <person name="Sarkar A."/>
            <person name="Savel G."/>
            <person name="Schacherer J."/>
            <person name="Sherman D."/>
            <person name="Straub M.-L."/>
            <person name="Stein N."/>
            <person name="Thierry A."/>
            <person name="Trautwein-Schult A."/>
            <person name="Westhof E."/>
            <person name="Worch S."/>
            <person name="Dujon B."/>
            <person name="Souciet J.-L."/>
            <person name="Wincker P."/>
            <person name="Scholz U."/>
            <person name="Neuveglise N."/>
        </authorList>
    </citation>
    <scope>NUCLEOTIDE SEQUENCE</scope>
    <source>
        <strain evidence="10">LS3</strain>
    </source>
</reference>
<evidence type="ECO:0000256" key="1">
    <source>
        <dbReference type="ARBA" id="ARBA00004395"/>
    </source>
</evidence>
<dbReference type="GO" id="GO:0005768">
    <property type="term" value="C:endosome"/>
    <property type="evidence" value="ECO:0007669"/>
    <property type="project" value="TreeGrafter"/>
</dbReference>
<comment type="similarity">
    <text evidence="6">Belongs to the DOP1 family.</text>
</comment>
<keyword evidence="5" id="KW-0472">Membrane</keyword>
<evidence type="ECO:0000313" key="10">
    <source>
        <dbReference type="EMBL" id="CDP34157.1"/>
    </source>
</evidence>
<dbReference type="GO" id="GO:0005802">
    <property type="term" value="C:trans-Golgi network"/>
    <property type="evidence" value="ECO:0007669"/>
    <property type="project" value="TreeGrafter"/>
</dbReference>
<dbReference type="PhylomeDB" id="A0A060T5J6"/>
<sequence>MSTRPGTPNANGDSKWKSYSQAVDRALASWDSVHEWADYISFLGRLSKAFKQHASNYETVPSSQLVARRLSQCLEPNLPSGVHQKTLEVYDMILKAVQPQLASQLSLWLPGILPLMSYASFNVTPLLIDLVQSHVLTLTALPKHVIKSMLLAFLPGIEDETSESFDQVLKLLDDIKVKLNDDAHFWQCFFLVVISSPSKRSGALVWANRRLPSFSTGQLQFDDTEDDQDKKATARKRLNYEALMAVSPDPGLLIRAFCKALQDDQILVQRGFLELLLRNLELQSACLQVLSDPEDLKLLLLSVCSTVLRRDMSLNRRLWNWLLGPDPEMIAGARSRWSYFAEYALSPLCAGLLEMLDSIESGVSVSQATKPFRIGLSILDRWEVGSQVIPRVLVPSIRTVKRLSDSGYEHYEEVLRSASAFIDGVEPINIWHDVLQLLADKSSADSLELVLFIVDTFNMRDEEMVVTHLPLIFLVLLSTYSSTPHFDHWYRITRSVFDLIPDRAFLPTEHSANDDIDSKSVVDNIYKAYSQQPEEFKSPYPPADISDIALSQLTGLTIQSMSSQSVHAYRLINLLGDLISKIPHADQLQHSDLVQASINLKINVEEPCASNVELIEALAKLFDLMASVPPPDSARLLNRICELAWQYLKSTDGDNHVVLVRSLWFLHEKADDESVESSLSSLIVSDNSPANEIMHAFSGLWLHSIDRTNYEAVLTRPLFLVLDKLAEPDLPWKLAVKQWLDSTVSHRSAFKVLQSVVQPLLESAFFSRGQVDDENDDLDTFTYFAFTLHRLLSVNSDIRGLYFRADEDQRHVIEQLVTEALLQFLKFRTANAAANGVCIDILESTLTDSNLQKVTDAVLDLVQFNNGTAQVRLLSLLSQCLNRPNAKVPTKLFVQRFTNGLLSETNSLLVTQSWIELLRTIFPRLGSTILQIMIPLTKSYISKLTQSFNNVKNGVDSDLNEFLAAVDGAESMLVFSHERLKYEEANSSQLSINTHEPPSADQSGFFGNVISGVFTVESPLSRSSSANDRLTVILCFQDLLKMCYSVWKWLSPRVASASYMQSRLKSRVRRVMIHLYNLETLEMLECLVALGKANPSEKDYGKIADGSASVLRLVTVLDGSRPNVTLPHLFKSAMSRVNPGPMESTDRSSLSTEVADADILAFLVEYLRSIDNDAIEEVWSECMAFARECQTNQSLYRHLMPSVLTLLSIMGQKVDVVRFGEQRRVRKELGDVFARLLTYSLESSRSKQQLASSLKRIVPTLRSILVENDRVQMCVGNMVSMLIVPLSRSKQFPSNINDDVIGFIRAIVELPQTQKAWKSFVGDLVLDSNKLLSLSNPDLVEKWLPILRRWAQVDKDRVKDFISRLSGTGNAVNLFGSNTDEEKIANINKLSLLLLCGDDFMFLDLRDLASKLEEVALSPGTRSSVLTCLRAVIFGLDQQSLAPIWTLVYNQLTRVFEDLLQDKPDDSSTIISACKLLDLLLCIEPEDFKMHEWLFICDSMDAVFRDDAATGLVDRLSATDLIPATEKVLDLEGPLRVPLLDKRVKTLKDLKPFIDRLSILAYEGTYSLKGVDINACKRTIIEDLIN</sequence>
<accession>A0A060T5J6</accession>
<dbReference type="Pfam" id="PF24597">
    <property type="entry name" value="TPR_DOP1_M"/>
    <property type="match status" value="1"/>
</dbReference>
<reference evidence="10" key="1">
    <citation type="submission" date="2014-02" db="EMBL/GenBank/DDBJ databases">
        <authorList>
            <person name="Genoscope - CEA"/>
        </authorList>
    </citation>
    <scope>NUCLEOTIDE SEQUENCE</scope>
    <source>
        <strain evidence="10">LS3</strain>
    </source>
</reference>
<dbReference type="InterPro" id="IPR056458">
    <property type="entry name" value="TPR_DOP1_M"/>
</dbReference>
<keyword evidence="2" id="KW-0813">Transport</keyword>
<dbReference type="PANTHER" id="PTHR14042:SF24">
    <property type="entry name" value="PROTEIN DOPEY-1 HOMOLOG"/>
    <property type="match status" value="1"/>
</dbReference>
<proteinExistence type="inferred from homology"/>
<dbReference type="PANTHER" id="PTHR14042">
    <property type="entry name" value="DOPEY-RELATED"/>
    <property type="match status" value="1"/>
</dbReference>
<evidence type="ECO:0000256" key="6">
    <source>
        <dbReference type="ARBA" id="ARBA00046326"/>
    </source>
</evidence>
<gene>
    <name evidence="10" type="ORF">GNLVRS02_ARAD1C06006g</name>
</gene>
<evidence type="ECO:0000256" key="3">
    <source>
        <dbReference type="ARBA" id="ARBA00022927"/>
    </source>
</evidence>
<name>A0A060T5J6_BLAAD</name>
<dbReference type="EMBL" id="HG937693">
    <property type="protein sequence ID" value="CDP34157.1"/>
    <property type="molecule type" value="Genomic_DNA"/>
</dbReference>
<dbReference type="SUPFAM" id="SSF48371">
    <property type="entry name" value="ARM repeat"/>
    <property type="match status" value="2"/>
</dbReference>
<dbReference type="Pfam" id="PF04118">
    <property type="entry name" value="Dopey_N"/>
    <property type="match status" value="1"/>
</dbReference>
<feature type="domain" description="DOP1-like C-terminal" evidence="9">
    <location>
        <begin position="1162"/>
        <end position="1567"/>
    </location>
</feature>
<keyword evidence="3" id="KW-0653">Protein transport</keyword>
<evidence type="ECO:0000256" key="5">
    <source>
        <dbReference type="ARBA" id="ARBA00023136"/>
    </source>
</evidence>
<dbReference type="InterPro" id="IPR040314">
    <property type="entry name" value="DOP1"/>
</dbReference>
<evidence type="ECO:0000259" key="9">
    <source>
        <dbReference type="Pfam" id="PF24598"/>
    </source>
</evidence>
<comment type="subcellular location">
    <subcellularLocation>
        <location evidence="1">Golgi apparatus membrane</location>
        <topology evidence="1">Peripheral membrane protein</topology>
    </subcellularLocation>
</comment>
<dbReference type="InterPro" id="IPR056457">
    <property type="entry name" value="DOP1_C"/>
</dbReference>
<dbReference type="InterPro" id="IPR016024">
    <property type="entry name" value="ARM-type_fold"/>
</dbReference>
<keyword evidence="4" id="KW-0333">Golgi apparatus</keyword>
<feature type="domain" description="DOP1-like middle TPR" evidence="8">
    <location>
        <begin position="339"/>
        <end position="529"/>
    </location>
</feature>
<organism evidence="10">
    <name type="scientific">Blastobotrys adeninivorans</name>
    <name type="common">Yeast</name>
    <name type="synonym">Arxula adeninivorans</name>
    <dbReference type="NCBI Taxonomy" id="409370"/>
    <lineage>
        <taxon>Eukaryota</taxon>
        <taxon>Fungi</taxon>
        <taxon>Dikarya</taxon>
        <taxon>Ascomycota</taxon>
        <taxon>Saccharomycotina</taxon>
        <taxon>Dipodascomycetes</taxon>
        <taxon>Dipodascales</taxon>
        <taxon>Trichomonascaceae</taxon>
        <taxon>Blastobotrys</taxon>
    </lineage>
</organism>
<dbReference type="GO" id="GO:0005829">
    <property type="term" value="C:cytosol"/>
    <property type="evidence" value="ECO:0007669"/>
    <property type="project" value="GOC"/>
</dbReference>
<dbReference type="InterPro" id="IPR007249">
    <property type="entry name" value="DOP1_N"/>
</dbReference>
<dbReference type="GO" id="GO:0015031">
    <property type="term" value="P:protein transport"/>
    <property type="evidence" value="ECO:0007669"/>
    <property type="project" value="UniProtKB-KW"/>
</dbReference>
<evidence type="ECO:0000256" key="4">
    <source>
        <dbReference type="ARBA" id="ARBA00023034"/>
    </source>
</evidence>
<feature type="domain" description="DOP1 N-terminal" evidence="7">
    <location>
        <begin position="13"/>
        <end position="326"/>
    </location>
</feature>
<dbReference type="GO" id="GO:0000139">
    <property type="term" value="C:Golgi membrane"/>
    <property type="evidence" value="ECO:0007669"/>
    <property type="project" value="UniProtKB-SubCell"/>
</dbReference>